<feature type="transmembrane region" description="Helical" evidence="9">
    <location>
        <begin position="134"/>
        <end position="151"/>
    </location>
</feature>
<comment type="subunit">
    <text evidence="9">The complex comprises the extracytoplasmic solute receptor protein and the two transmembrane proteins.</text>
</comment>
<name>A0A844H9N5_9RHOB</name>
<dbReference type="GO" id="GO:0022857">
    <property type="term" value="F:transmembrane transporter activity"/>
    <property type="evidence" value="ECO:0007669"/>
    <property type="project" value="UniProtKB-UniRule"/>
</dbReference>
<evidence type="ECO:0000256" key="2">
    <source>
        <dbReference type="ARBA" id="ARBA00022448"/>
    </source>
</evidence>
<dbReference type="Pfam" id="PF04290">
    <property type="entry name" value="DctQ"/>
    <property type="match status" value="1"/>
</dbReference>
<evidence type="ECO:0000256" key="8">
    <source>
        <dbReference type="ARBA" id="ARBA00038436"/>
    </source>
</evidence>
<evidence type="ECO:0000256" key="9">
    <source>
        <dbReference type="RuleBase" id="RU369079"/>
    </source>
</evidence>
<feature type="transmembrane region" description="Helical" evidence="9">
    <location>
        <begin position="91"/>
        <end position="114"/>
    </location>
</feature>
<evidence type="ECO:0000256" key="7">
    <source>
        <dbReference type="ARBA" id="ARBA00023136"/>
    </source>
</evidence>
<comment type="function">
    <text evidence="9">Part of the tripartite ATP-independent periplasmic (TRAP) transport system.</text>
</comment>
<comment type="subcellular location">
    <subcellularLocation>
        <location evidence="1 9">Cell inner membrane</location>
        <topology evidence="1 9">Multi-pass membrane protein</topology>
    </subcellularLocation>
</comment>
<dbReference type="GO" id="GO:0005886">
    <property type="term" value="C:plasma membrane"/>
    <property type="evidence" value="ECO:0007669"/>
    <property type="project" value="UniProtKB-SubCell"/>
</dbReference>
<evidence type="ECO:0000313" key="12">
    <source>
        <dbReference type="Proteomes" id="UP000442533"/>
    </source>
</evidence>
<comment type="caution">
    <text evidence="11">The sequence shown here is derived from an EMBL/GenBank/DDBJ whole genome shotgun (WGS) entry which is preliminary data.</text>
</comment>
<feature type="domain" description="Tripartite ATP-independent periplasmic transporters DctQ component" evidence="10">
    <location>
        <begin position="30"/>
        <end position="161"/>
    </location>
</feature>
<evidence type="ECO:0000256" key="3">
    <source>
        <dbReference type="ARBA" id="ARBA00022475"/>
    </source>
</evidence>
<protein>
    <recommendedName>
        <fullName evidence="9">TRAP transporter small permease protein</fullName>
    </recommendedName>
</protein>
<accession>A0A844H9N5</accession>
<dbReference type="Proteomes" id="UP000442533">
    <property type="component" value="Unassembled WGS sequence"/>
</dbReference>
<organism evidence="11 12">
    <name type="scientific">Paracoccus limosus</name>
    <dbReference type="NCBI Taxonomy" id="913252"/>
    <lineage>
        <taxon>Bacteria</taxon>
        <taxon>Pseudomonadati</taxon>
        <taxon>Pseudomonadota</taxon>
        <taxon>Alphaproteobacteria</taxon>
        <taxon>Rhodobacterales</taxon>
        <taxon>Paracoccaceae</taxon>
        <taxon>Paracoccus</taxon>
    </lineage>
</organism>
<evidence type="ECO:0000256" key="6">
    <source>
        <dbReference type="ARBA" id="ARBA00022989"/>
    </source>
</evidence>
<keyword evidence="12" id="KW-1185">Reference proteome</keyword>
<keyword evidence="2 9" id="KW-0813">Transport</keyword>
<reference evidence="11 12" key="1">
    <citation type="submission" date="2019-11" db="EMBL/GenBank/DDBJ databases">
        <authorList>
            <person name="Dong K."/>
        </authorList>
    </citation>
    <scope>NUCLEOTIDE SEQUENCE [LARGE SCALE GENOMIC DNA]</scope>
    <source>
        <strain evidence="11 12">JCM 17370</strain>
    </source>
</reference>
<keyword evidence="3" id="KW-1003">Cell membrane</keyword>
<evidence type="ECO:0000313" key="11">
    <source>
        <dbReference type="EMBL" id="MTH35198.1"/>
    </source>
</evidence>
<dbReference type="InterPro" id="IPR055348">
    <property type="entry name" value="DctQ"/>
</dbReference>
<evidence type="ECO:0000256" key="5">
    <source>
        <dbReference type="ARBA" id="ARBA00022692"/>
    </source>
</evidence>
<comment type="similarity">
    <text evidence="8 9">Belongs to the TRAP transporter small permease family.</text>
</comment>
<dbReference type="PANTHER" id="PTHR35011">
    <property type="entry name" value="2,3-DIKETO-L-GULONATE TRAP TRANSPORTER SMALL PERMEASE PROTEIN YIAM"/>
    <property type="match status" value="1"/>
</dbReference>
<evidence type="ECO:0000256" key="1">
    <source>
        <dbReference type="ARBA" id="ARBA00004429"/>
    </source>
</evidence>
<feature type="transmembrane region" description="Helical" evidence="9">
    <location>
        <begin position="55"/>
        <end position="71"/>
    </location>
</feature>
<dbReference type="AlphaFoldDB" id="A0A844H9N5"/>
<feature type="transmembrane region" description="Helical" evidence="9">
    <location>
        <begin position="21"/>
        <end position="43"/>
    </location>
</feature>
<proteinExistence type="inferred from homology"/>
<evidence type="ECO:0000256" key="4">
    <source>
        <dbReference type="ARBA" id="ARBA00022519"/>
    </source>
</evidence>
<dbReference type="PANTHER" id="PTHR35011:SF4">
    <property type="entry name" value="SLL1102 PROTEIN"/>
    <property type="match status" value="1"/>
</dbReference>
<keyword evidence="7 9" id="KW-0472">Membrane</keyword>
<dbReference type="EMBL" id="WMIF01000014">
    <property type="protein sequence ID" value="MTH35198.1"/>
    <property type="molecule type" value="Genomic_DNA"/>
</dbReference>
<evidence type="ECO:0000259" key="10">
    <source>
        <dbReference type="Pfam" id="PF04290"/>
    </source>
</evidence>
<sequence>MNALLALSRGIDRVNLMIGRWVSWLVLLAVLISAGNAVIRKLFNSSSNAWLEVQWYLFGAIVLLGAAAALYRNEHVRVDLIYGAVSDRARLWIDLFGILFLLLPFALYAVWVTWPVFVQSWRINEHSSNAGGLVRWPAKLILPVGFAMLSLQGLSELVKRIAALRGLIALETKYSKPLQ</sequence>
<dbReference type="InterPro" id="IPR007387">
    <property type="entry name" value="TRAP_DctQ"/>
</dbReference>
<keyword evidence="5 9" id="KW-0812">Transmembrane</keyword>
<keyword evidence="6 9" id="KW-1133">Transmembrane helix</keyword>
<gene>
    <name evidence="11" type="ORF">GL279_11350</name>
</gene>
<keyword evidence="4 9" id="KW-0997">Cell inner membrane</keyword>